<dbReference type="InterPro" id="IPR002347">
    <property type="entry name" value="SDR_fam"/>
</dbReference>
<dbReference type="AlphaFoldDB" id="A0A381Q0J6"/>
<feature type="non-terminal residue" evidence="1">
    <location>
        <position position="1"/>
    </location>
</feature>
<reference evidence="1" key="1">
    <citation type="submission" date="2018-05" db="EMBL/GenBank/DDBJ databases">
        <authorList>
            <person name="Lanie J.A."/>
            <person name="Ng W.-L."/>
            <person name="Kazmierczak K.M."/>
            <person name="Andrzejewski T.M."/>
            <person name="Davidsen T.M."/>
            <person name="Wayne K.J."/>
            <person name="Tettelin H."/>
            <person name="Glass J.I."/>
            <person name="Rusch D."/>
            <person name="Podicherti R."/>
            <person name="Tsui H.-C.T."/>
            <person name="Winkler M.E."/>
        </authorList>
    </citation>
    <scope>NUCLEOTIDE SEQUENCE</scope>
</reference>
<dbReference type="SUPFAM" id="SSF51735">
    <property type="entry name" value="NAD(P)-binding Rossmann-fold domains"/>
    <property type="match status" value="1"/>
</dbReference>
<evidence type="ECO:0000313" key="1">
    <source>
        <dbReference type="EMBL" id="SUZ71789.1"/>
    </source>
</evidence>
<dbReference type="InterPro" id="IPR036291">
    <property type="entry name" value="NAD(P)-bd_dom_sf"/>
</dbReference>
<protein>
    <recommendedName>
        <fullName evidence="2">SDR family oxidoreductase</fullName>
    </recommendedName>
</protein>
<proteinExistence type="predicted"/>
<evidence type="ECO:0008006" key="2">
    <source>
        <dbReference type="Google" id="ProtNLM"/>
    </source>
</evidence>
<gene>
    <name evidence="1" type="ORF">METZ01_LOCUS24643</name>
</gene>
<dbReference type="EMBL" id="UINC01001133">
    <property type="protein sequence ID" value="SUZ71789.1"/>
    <property type="molecule type" value="Genomic_DNA"/>
</dbReference>
<dbReference type="Gene3D" id="3.40.50.720">
    <property type="entry name" value="NAD(P)-binding Rossmann-like Domain"/>
    <property type="match status" value="1"/>
</dbReference>
<name>A0A381Q0J6_9ZZZZ</name>
<sequence>VEPTAGEVRTLLVGDDPLTEGLHEGLVVRGHIVATVATRPSGDRETLAAAVDAAVALLGRTDLVVHVPRRPMDPVPLVDQATADWVAACEAPMAEALAVVRACRPHLGSGSRLAWVVPTVALGGAAGFAGAAAAAEGIRSLAKGAARQWGSAGIGTAVLAVSPEVAFGPDAGAPLVATTTLADSALARPGDPVYDLAPILSLLADPASAALTGATLVADGGVWMSP</sequence>
<dbReference type="Pfam" id="PF13561">
    <property type="entry name" value="adh_short_C2"/>
    <property type="match status" value="1"/>
</dbReference>
<organism evidence="1">
    <name type="scientific">marine metagenome</name>
    <dbReference type="NCBI Taxonomy" id="408172"/>
    <lineage>
        <taxon>unclassified sequences</taxon>
        <taxon>metagenomes</taxon>
        <taxon>ecological metagenomes</taxon>
    </lineage>
</organism>
<accession>A0A381Q0J6</accession>